<proteinExistence type="predicted"/>
<accession>E5A4Q7</accession>
<dbReference type="EMBL" id="FP929134">
    <property type="protein sequence ID" value="CBX98605.1"/>
    <property type="molecule type" value="Genomic_DNA"/>
</dbReference>
<evidence type="ECO:0000313" key="2">
    <source>
        <dbReference type="EMBL" id="CBX98605.1"/>
    </source>
</evidence>
<evidence type="ECO:0000313" key="3">
    <source>
        <dbReference type="Proteomes" id="UP000002668"/>
    </source>
</evidence>
<name>E5A4Q7_LEPMJ</name>
<evidence type="ECO:0000256" key="1">
    <source>
        <dbReference type="SAM" id="MobiDB-lite"/>
    </source>
</evidence>
<gene>
    <name evidence="2" type="ORF">LEMA_P078440.1</name>
</gene>
<dbReference type="VEuPathDB" id="FungiDB:LEMA_P078440.1"/>
<dbReference type="HOGENOM" id="CLU_3351261_0_0_1"/>
<feature type="compositionally biased region" description="Polar residues" evidence="1">
    <location>
        <begin position="1"/>
        <end position="10"/>
    </location>
</feature>
<sequence>MGTSTHTHNPPSRPHKRINARTTEGKRTRPLKQYVAL</sequence>
<organism evidence="3">
    <name type="scientific">Leptosphaeria maculans (strain JN3 / isolate v23.1.3 / race Av1-4-5-6-7-8)</name>
    <name type="common">Blackleg fungus</name>
    <name type="synonym">Phoma lingam</name>
    <dbReference type="NCBI Taxonomy" id="985895"/>
    <lineage>
        <taxon>Eukaryota</taxon>
        <taxon>Fungi</taxon>
        <taxon>Dikarya</taxon>
        <taxon>Ascomycota</taxon>
        <taxon>Pezizomycotina</taxon>
        <taxon>Dothideomycetes</taxon>
        <taxon>Pleosporomycetidae</taxon>
        <taxon>Pleosporales</taxon>
        <taxon>Pleosporineae</taxon>
        <taxon>Leptosphaeriaceae</taxon>
        <taxon>Plenodomus</taxon>
        <taxon>Plenodomus lingam/Leptosphaeria maculans species complex</taxon>
    </lineage>
</organism>
<dbReference type="AlphaFoldDB" id="E5A4Q7"/>
<protein>
    <submittedName>
        <fullName evidence="2">Predicted protein</fullName>
    </submittedName>
</protein>
<dbReference type="InParanoid" id="E5A4Q7"/>
<feature type="region of interest" description="Disordered" evidence="1">
    <location>
        <begin position="1"/>
        <end position="37"/>
    </location>
</feature>
<dbReference type="Proteomes" id="UP000002668">
    <property type="component" value="Genome"/>
</dbReference>
<reference evidence="3" key="1">
    <citation type="journal article" date="2011" name="Nat. Commun.">
        <title>Effector diversification within compartments of the Leptosphaeria maculans genome affected by Repeat-Induced Point mutations.</title>
        <authorList>
            <person name="Rouxel T."/>
            <person name="Grandaubert J."/>
            <person name="Hane J.K."/>
            <person name="Hoede C."/>
            <person name="van de Wouw A.P."/>
            <person name="Couloux A."/>
            <person name="Dominguez V."/>
            <person name="Anthouard V."/>
            <person name="Bally P."/>
            <person name="Bourras S."/>
            <person name="Cozijnsen A.J."/>
            <person name="Ciuffetti L.M."/>
            <person name="Degrave A."/>
            <person name="Dilmaghani A."/>
            <person name="Duret L."/>
            <person name="Fudal I."/>
            <person name="Goodwin S.B."/>
            <person name="Gout L."/>
            <person name="Glaser N."/>
            <person name="Linglin J."/>
            <person name="Kema G.H.J."/>
            <person name="Lapalu N."/>
            <person name="Lawrence C.B."/>
            <person name="May K."/>
            <person name="Meyer M."/>
            <person name="Ollivier B."/>
            <person name="Poulain J."/>
            <person name="Schoch C.L."/>
            <person name="Simon A."/>
            <person name="Spatafora J.W."/>
            <person name="Stachowiak A."/>
            <person name="Turgeon B.G."/>
            <person name="Tyler B.M."/>
            <person name="Vincent D."/>
            <person name="Weissenbach J."/>
            <person name="Amselem J."/>
            <person name="Quesneville H."/>
            <person name="Oliver R.P."/>
            <person name="Wincker P."/>
            <person name="Balesdent M.-H."/>
            <person name="Howlett B.J."/>
        </authorList>
    </citation>
    <scope>NUCLEOTIDE SEQUENCE [LARGE SCALE GENOMIC DNA]</scope>
    <source>
        <strain evidence="3">JN3 / isolate v23.1.3 / race Av1-4-5-6-7-8</strain>
    </source>
</reference>
<keyword evidence="3" id="KW-1185">Reference proteome</keyword>